<dbReference type="Pfam" id="PF20681">
    <property type="entry name" value="DUF6818"/>
    <property type="match status" value="1"/>
</dbReference>
<evidence type="ECO:0000313" key="4">
    <source>
        <dbReference type="Proteomes" id="UP000247409"/>
    </source>
</evidence>
<evidence type="ECO:0000313" key="3">
    <source>
        <dbReference type="EMBL" id="PXF45098.1"/>
    </source>
</evidence>
<feature type="domain" description="DUF6818" evidence="2">
    <location>
        <begin position="32"/>
        <end position="92"/>
    </location>
</feature>
<reference evidence="3 4" key="1">
    <citation type="journal article" date="2018" name="Mol. Biol. Evol.">
        <title>Analysis of the draft genome of the red seaweed Gracilariopsis chorda provides insights into genome size evolution in Rhodophyta.</title>
        <authorList>
            <person name="Lee J."/>
            <person name="Yang E.C."/>
            <person name="Graf L."/>
            <person name="Yang J.H."/>
            <person name="Qiu H."/>
            <person name="Zel Zion U."/>
            <person name="Chan C.X."/>
            <person name="Stephens T.G."/>
            <person name="Weber A.P.M."/>
            <person name="Boo G.H."/>
            <person name="Boo S.M."/>
            <person name="Kim K.M."/>
            <person name="Shin Y."/>
            <person name="Jung M."/>
            <person name="Lee S.J."/>
            <person name="Yim H.S."/>
            <person name="Lee J.H."/>
            <person name="Bhattacharya D."/>
            <person name="Yoon H.S."/>
        </authorList>
    </citation>
    <scope>NUCLEOTIDE SEQUENCE [LARGE SCALE GENOMIC DNA]</scope>
    <source>
        <strain evidence="3 4">SKKU-2015</strain>
        <tissue evidence="3">Whole body</tissue>
    </source>
</reference>
<protein>
    <recommendedName>
        <fullName evidence="2">DUF6818 domain-containing protein</fullName>
    </recommendedName>
</protein>
<proteinExistence type="predicted"/>
<evidence type="ECO:0000259" key="2">
    <source>
        <dbReference type="Pfam" id="PF20681"/>
    </source>
</evidence>
<feature type="region of interest" description="Disordered" evidence="1">
    <location>
        <begin position="114"/>
        <end position="170"/>
    </location>
</feature>
<keyword evidence="4" id="KW-1185">Reference proteome</keyword>
<name>A0A2V3ISJ8_9FLOR</name>
<organism evidence="3 4">
    <name type="scientific">Gracilariopsis chorda</name>
    <dbReference type="NCBI Taxonomy" id="448386"/>
    <lineage>
        <taxon>Eukaryota</taxon>
        <taxon>Rhodophyta</taxon>
        <taxon>Florideophyceae</taxon>
        <taxon>Rhodymeniophycidae</taxon>
        <taxon>Gracilariales</taxon>
        <taxon>Gracilariaceae</taxon>
        <taxon>Gracilariopsis</taxon>
    </lineage>
</organism>
<dbReference type="EMBL" id="NBIV01000070">
    <property type="protein sequence ID" value="PXF45098.1"/>
    <property type="molecule type" value="Genomic_DNA"/>
</dbReference>
<accession>A0A2V3ISJ8</accession>
<sequence length="195" mass="21765">MVHEEGAGGGHGLSFTKLELENFLDVLSEHLPSGNDEWEAVTRIHQSRWPNANRSTDSLRRKFAALHRKRVPIGDPRIPSSVLKAEDLREEMTTRVDMGEGEGAETDTFFLENEGEKGPHVTDNSNQENASDVEAKTPNKVRRSTTPSTSAPAFPNIHKRRKRGSADDNAGVTELIKATILQEQRFRAAARERLE</sequence>
<dbReference type="PANTHER" id="PTHR34409:SF1">
    <property type="entry name" value="MYB-LIKE DOMAIN-CONTAINING PROTEIN"/>
    <property type="match status" value="1"/>
</dbReference>
<dbReference type="PANTHER" id="PTHR34409">
    <property type="entry name" value="SET DOMAIN-CONTAINING PROTEIN"/>
    <property type="match status" value="1"/>
</dbReference>
<dbReference type="InterPro" id="IPR049203">
    <property type="entry name" value="DUF6818"/>
</dbReference>
<dbReference type="Proteomes" id="UP000247409">
    <property type="component" value="Unassembled WGS sequence"/>
</dbReference>
<comment type="caution">
    <text evidence="3">The sequence shown here is derived from an EMBL/GenBank/DDBJ whole genome shotgun (WGS) entry which is preliminary data.</text>
</comment>
<dbReference type="OrthoDB" id="164467at2759"/>
<dbReference type="AlphaFoldDB" id="A0A2V3ISJ8"/>
<evidence type="ECO:0000256" key="1">
    <source>
        <dbReference type="SAM" id="MobiDB-lite"/>
    </source>
</evidence>
<gene>
    <name evidence="3" type="ORF">BWQ96_05137</name>
</gene>